<comment type="caution">
    <text evidence="5">The sequence shown here is derived from an EMBL/GenBank/DDBJ whole genome shotgun (WGS) entry which is preliminary data.</text>
</comment>
<dbReference type="InterPro" id="IPR051015">
    <property type="entry name" value="EvgA-like"/>
</dbReference>
<dbReference type="Pfam" id="PF00196">
    <property type="entry name" value="GerE"/>
    <property type="match status" value="1"/>
</dbReference>
<dbReference type="Proteomes" id="UP000250744">
    <property type="component" value="Unassembled WGS sequence"/>
</dbReference>
<dbReference type="SMART" id="SM00448">
    <property type="entry name" value="REC"/>
    <property type="match status" value="1"/>
</dbReference>
<evidence type="ECO:0000259" key="3">
    <source>
        <dbReference type="PROSITE" id="PS50043"/>
    </source>
</evidence>
<evidence type="ECO:0000256" key="1">
    <source>
        <dbReference type="ARBA" id="ARBA00022553"/>
    </source>
</evidence>
<dbReference type="SUPFAM" id="SSF52172">
    <property type="entry name" value="CheY-like"/>
    <property type="match status" value="1"/>
</dbReference>
<dbReference type="PROSITE" id="PS50043">
    <property type="entry name" value="HTH_LUXR_2"/>
    <property type="match status" value="1"/>
</dbReference>
<dbReference type="PRINTS" id="PR00038">
    <property type="entry name" value="HTHLUXR"/>
</dbReference>
<dbReference type="InterPro" id="IPR011006">
    <property type="entry name" value="CheY-like_superfamily"/>
</dbReference>
<keyword evidence="6" id="KW-1185">Reference proteome</keyword>
<dbReference type="GO" id="GO:0000160">
    <property type="term" value="P:phosphorelay signal transduction system"/>
    <property type="evidence" value="ECO:0007669"/>
    <property type="project" value="InterPro"/>
</dbReference>
<feature type="domain" description="Response regulatory" evidence="4">
    <location>
        <begin position="3"/>
        <end position="120"/>
    </location>
</feature>
<dbReference type="GO" id="GO:0006355">
    <property type="term" value="P:regulation of DNA-templated transcription"/>
    <property type="evidence" value="ECO:0007669"/>
    <property type="project" value="InterPro"/>
</dbReference>
<evidence type="ECO:0000259" key="4">
    <source>
        <dbReference type="PROSITE" id="PS50110"/>
    </source>
</evidence>
<dbReference type="InterPro" id="IPR001789">
    <property type="entry name" value="Sig_transdc_resp-reg_receiver"/>
</dbReference>
<dbReference type="CDD" id="cd06170">
    <property type="entry name" value="LuxR_C_like"/>
    <property type="match status" value="1"/>
</dbReference>
<evidence type="ECO:0000256" key="2">
    <source>
        <dbReference type="PROSITE-ProRule" id="PRU00169"/>
    </source>
</evidence>
<dbReference type="Gene3D" id="3.40.50.2300">
    <property type="match status" value="1"/>
</dbReference>
<gene>
    <name evidence="5" type="ORF">DN062_08565</name>
</gene>
<keyword evidence="5" id="KW-0238">DNA-binding</keyword>
<evidence type="ECO:0000313" key="6">
    <source>
        <dbReference type="Proteomes" id="UP000250744"/>
    </source>
</evidence>
<dbReference type="GO" id="GO:0003677">
    <property type="term" value="F:DNA binding"/>
    <property type="evidence" value="ECO:0007669"/>
    <property type="project" value="UniProtKB-KW"/>
</dbReference>
<sequence length="224" mass="24903">MYKILIADDHPLFRDAICGVIQSAFEGAEIIETENLDNALEIAKQDDELDLVLLDLNMPGMNGLNGLISIRNEAPTIPVVIVSAEDEKQVVLQAITCGAVGFISKSSPRAQMTEALQQILNGNVYLPPDIIRQSSEQDSRRNRRQLMQKDVPTELLQSLTRRQLLVLERMVKGESNKQIAYNLNIAETTVKAHVSAILSKLGVHNRVQAILAASDIDFSNYLRR</sequence>
<reference evidence="5 6" key="1">
    <citation type="submission" date="2018-06" db="EMBL/GenBank/DDBJ databases">
        <title>Nitrincola tibetense sp. nov., isolated from Lake XuguoCo on Tibetan Plateau.</title>
        <authorList>
            <person name="Xing P."/>
        </authorList>
    </citation>
    <scope>NUCLEOTIDE SEQUENCE [LARGE SCALE GENOMIC DNA]</scope>
    <source>
        <strain evidence="6">xg18</strain>
    </source>
</reference>
<dbReference type="SMART" id="SM00421">
    <property type="entry name" value="HTH_LUXR"/>
    <property type="match status" value="1"/>
</dbReference>
<dbReference type="PANTHER" id="PTHR45566:SF1">
    <property type="entry name" value="HTH-TYPE TRANSCRIPTIONAL REGULATOR YHJB-RELATED"/>
    <property type="match status" value="1"/>
</dbReference>
<name>A0A364NMZ5_9GAMM</name>
<dbReference type="OrthoDB" id="9814495at2"/>
<feature type="modified residue" description="4-aspartylphosphate" evidence="2">
    <location>
        <position position="55"/>
    </location>
</feature>
<dbReference type="InterPro" id="IPR000792">
    <property type="entry name" value="Tscrpt_reg_LuxR_C"/>
</dbReference>
<proteinExistence type="predicted"/>
<feature type="domain" description="HTH luxR-type" evidence="3">
    <location>
        <begin position="152"/>
        <end position="217"/>
    </location>
</feature>
<dbReference type="CDD" id="cd17535">
    <property type="entry name" value="REC_NarL-like"/>
    <property type="match status" value="1"/>
</dbReference>
<dbReference type="InterPro" id="IPR058245">
    <property type="entry name" value="NreC/VraR/RcsB-like_REC"/>
</dbReference>
<dbReference type="PROSITE" id="PS50110">
    <property type="entry name" value="RESPONSE_REGULATORY"/>
    <property type="match status" value="1"/>
</dbReference>
<protein>
    <submittedName>
        <fullName evidence="5">DNA-binding response regulator</fullName>
    </submittedName>
</protein>
<dbReference type="Pfam" id="PF00072">
    <property type="entry name" value="Response_reg"/>
    <property type="match status" value="1"/>
</dbReference>
<evidence type="ECO:0000313" key="5">
    <source>
        <dbReference type="EMBL" id="RAU18275.1"/>
    </source>
</evidence>
<dbReference type="PROSITE" id="PS00622">
    <property type="entry name" value="HTH_LUXR_1"/>
    <property type="match status" value="1"/>
</dbReference>
<dbReference type="RefSeq" id="WP_112158916.1">
    <property type="nucleotide sequence ID" value="NZ_QKRX01000005.1"/>
</dbReference>
<keyword evidence="1 2" id="KW-0597">Phosphoprotein</keyword>
<dbReference type="EMBL" id="QKRX01000005">
    <property type="protein sequence ID" value="RAU18275.1"/>
    <property type="molecule type" value="Genomic_DNA"/>
</dbReference>
<dbReference type="PANTHER" id="PTHR45566">
    <property type="entry name" value="HTH-TYPE TRANSCRIPTIONAL REGULATOR YHJB-RELATED"/>
    <property type="match status" value="1"/>
</dbReference>
<dbReference type="AlphaFoldDB" id="A0A364NMZ5"/>
<organism evidence="5 6">
    <name type="scientific">Nitrincola tibetensis</name>
    <dbReference type="NCBI Taxonomy" id="2219697"/>
    <lineage>
        <taxon>Bacteria</taxon>
        <taxon>Pseudomonadati</taxon>
        <taxon>Pseudomonadota</taxon>
        <taxon>Gammaproteobacteria</taxon>
        <taxon>Oceanospirillales</taxon>
        <taxon>Oceanospirillaceae</taxon>
        <taxon>Nitrincola</taxon>
    </lineage>
</organism>
<accession>A0A364NMZ5</accession>